<keyword evidence="9" id="KW-0067">ATP-binding</keyword>
<reference evidence="18" key="1">
    <citation type="submission" date="2022-08" db="EMBL/GenBank/DDBJ databases">
        <title>Novel sulfate-reducing endosymbionts in the free-living metamonad Anaeramoeba.</title>
        <authorList>
            <person name="Jerlstrom-Hultqvist J."/>
            <person name="Cepicka I."/>
            <person name="Gallot-Lavallee L."/>
            <person name="Salas-Leiva D."/>
            <person name="Curtis B.A."/>
            <person name="Zahonova K."/>
            <person name="Pipaliya S."/>
            <person name="Dacks J."/>
            <person name="Roger A.J."/>
        </authorList>
    </citation>
    <scope>NUCLEOTIDE SEQUENCE</scope>
    <source>
        <strain evidence="18">Schooner1</strain>
    </source>
</reference>
<evidence type="ECO:0000256" key="6">
    <source>
        <dbReference type="ARBA" id="ARBA00022553"/>
    </source>
</evidence>
<feature type="domain" description="Cation-transporting P-type ATPase N-terminal" evidence="17">
    <location>
        <begin position="175"/>
        <end position="249"/>
    </location>
</feature>
<keyword evidence="19" id="KW-1185">Reference proteome</keyword>
<evidence type="ECO:0000256" key="15">
    <source>
        <dbReference type="SAM" id="MobiDB-lite"/>
    </source>
</evidence>
<dbReference type="Pfam" id="PF00122">
    <property type="entry name" value="E1-E2_ATPase"/>
    <property type="match status" value="1"/>
</dbReference>
<evidence type="ECO:0000256" key="9">
    <source>
        <dbReference type="ARBA" id="ARBA00022840"/>
    </source>
</evidence>
<feature type="compositionally biased region" description="Polar residues" evidence="15">
    <location>
        <begin position="22"/>
        <end position="36"/>
    </location>
</feature>
<dbReference type="InterPro" id="IPR036412">
    <property type="entry name" value="HAD-like_sf"/>
</dbReference>
<dbReference type="SFLD" id="SFLDS00003">
    <property type="entry name" value="Haloacid_Dehalogenase"/>
    <property type="match status" value="1"/>
</dbReference>
<dbReference type="Proteomes" id="UP001150062">
    <property type="component" value="Unassembled WGS sequence"/>
</dbReference>
<evidence type="ECO:0000256" key="12">
    <source>
        <dbReference type="ARBA" id="ARBA00022989"/>
    </source>
</evidence>
<feature type="transmembrane region" description="Helical" evidence="16">
    <location>
        <begin position="229"/>
        <end position="251"/>
    </location>
</feature>
<dbReference type="SUPFAM" id="SSF56784">
    <property type="entry name" value="HAD-like"/>
    <property type="match status" value="1"/>
</dbReference>
<dbReference type="PRINTS" id="PR00121">
    <property type="entry name" value="NAKATPASE"/>
</dbReference>
<evidence type="ECO:0000256" key="13">
    <source>
        <dbReference type="ARBA" id="ARBA00023065"/>
    </source>
</evidence>
<dbReference type="PANTHER" id="PTHR43294:SF21">
    <property type="entry name" value="CATION TRANSPORTING ATPASE"/>
    <property type="match status" value="1"/>
</dbReference>
<evidence type="ECO:0000313" key="18">
    <source>
        <dbReference type="EMBL" id="KAJ6232808.1"/>
    </source>
</evidence>
<keyword evidence="4" id="KW-1003">Cell membrane</keyword>
<evidence type="ECO:0000256" key="14">
    <source>
        <dbReference type="ARBA" id="ARBA00023136"/>
    </source>
</evidence>
<dbReference type="Pfam" id="PF00690">
    <property type="entry name" value="Cation_ATPase_N"/>
    <property type="match status" value="1"/>
</dbReference>
<dbReference type="Gene3D" id="1.20.1110.10">
    <property type="entry name" value="Calcium-transporting ATPase, transmembrane domain"/>
    <property type="match status" value="1"/>
</dbReference>
<comment type="similarity">
    <text evidence="2">Belongs to the cation transport ATPase (P-type) (TC 3.A.3) family. Type IIC subfamily.</text>
</comment>
<protein>
    <submittedName>
        <fullName evidence="18">Sodium/potassium-transporting atpase subunit alpha</fullName>
    </submittedName>
</protein>
<keyword evidence="8" id="KW-0547">Nucleotide-binding</keyword>
<keyword evidence="10" id="KW-0630">Potassium</keyword>
<dbReference type="InterPro" id="IPR023298">
    <property type="entry name" value="ATPase_P-typ_TM_dom_sf"/>
</dbReference>
<evidence type="ECO:0000256" key="2">
    <source>
        <dbReference type="ARBA" id="ARBA00006934"/>
    </source>
</evidence>
<dbReference type="SUPFAM" id="SSF81665">
    <property type="entry name" value="Calcium ATPase, transmembrane domain M"/>
    <property type="match status" value="1"/>
</dbReference>
<dbReference type="InterPro" id="IPR044492">
    <property type="entry name" value="P_typ_ATPase_HD_dom"/>
</dbReference>
<dbReference type="InterPro" id="IPR004014">
    <property type="entry name" value="ATPase_P-typ_cation-transptr_N"/>
</dbReference>
<dbReference type="PROSITE" id="PS00154">
    <property type="entry name" value="ATPASE_E1_E2"/>
    <property type="match status" value="1"/>
</dbReference>
<feature type="region of interest" description="Disordered" evidence="15">
    <location>
        <begin position="109"/>
        <end position="129"/>
    </location>
</feature>
<evidence type="ECO:0000256" key="3">
    <source>
        <dbReference type="ARBA" id="ARBA00022448"/>
    </source>
</evidence>
<dbReference type="PRINTS" id="PR00119">
    <property type="entry name" value="CATATPASE"/>
</dbReference>
<dbReference type="InterPro" id="IPR023299">
    <property type="entry name" value="ATPase_P-typ_cyto_dom_N"/>
</dbReference>
<keyword evidence="12 16" id="KW-1133">Transmembrane helix</keyword>
<dbReference type="NCBIfam" id="TIGR01494">
    <property type="entry name" value="ATPase_P-type"/>
    <property type="match status" value="2"/>
</dbReference>
<evidence type="ECO:0000256" key="10">
    <source>
        <dbReference type="ARBA" id="ARBA00022958"/>
    </source>
</evidence>
<dbReference type="NCBIfam" id="TIGR01106">
    <property type="entry name" value="ATPase-IIC_X-K"/>
    <property type="match status" value="1"/>
</dbReference>
<feature type="transmembrane region" description="Helical" evidence="16">
    <location>
        <begin position="1065"/>
        <end position="1085"/>
    </location>
</feature>
<dbReference type="InterPro" id="IPR008250">
    <property type="entry name" value="ATPase_P-typ_transduc_dom_A_sf"/>
</dbReference>
<dbReference type="Gene3D" id="3.40.1110.10">
    <property type="entry name" value="Calcium-transporting ATPase, cytoplasmic domain N"/>
    <property type="match status" value="1"/>
</dbReference>
<keyword evidence="7 16" id="KW-0812">Transmembrane</keyword>
<dbReference type="InterPro" id="IPR018303">
    <property type="entry name" value="ATPase_P-typ_P_site"/>
</dbReference>
<dbReference type="SMART" id="SM00831">
    <property type="entry name" value="Cation_ATPase_N"/>
    <property type="match status" value="1"/>
</dbReference>
<dbReference type="InterPro" id="IPR050510">
    <property type="entry name" value="Cation_transp_ATPase_P-type"/>
</dbReference>
<name>A0ABQ8XJI3_9EUKA</name>
<keyword evidence="14 16" id="KW-0472">Membrane</keyword>
<evidence type="ECO:0000256" key="11">
    <source>
        <dbReference type="ARBA" id="ARBA00022967"/>
    </source>
</evidence>
<dbReference type="Gene3D" id="3.40.50.1000">
    <property type="entry name" value="HAD superfamily/HAD-like"/>
    <property type="match status" value="1"/>
</dbReference>
<evidence type="ECO:0000313" key="19">
    <source>
        <dbReference type="Proteomes" id="UP001150062"/>
    </source>
</evidence>
<dbReference type="SFLD" id="SFLDG00002">
    <property type="entry name" value="C1.7:_P-type_atpase_like"/>
    <property type="match status" value="1"/>
</dbReference>
<feature type="compositionally biased region" description="Low complexity" evidence="15">
    <location>
        <begin position="112"/>
        <end position="126"/>
    </location>
</feature>
<feature type="compositionally biased region" description="Polar residues" evidence="15">
    <location>
        <begin position="1"/>
        <end position="10"/>
    </location>
</feature>
<dbReference type="Pfam" id="PF13246">
    <property type="entry name" value="Cation_ATPase"/>
    <property type="match status" value="1"/>
</dbReference>
<organism evidence="18 19">
    <name type="scientific">Anaeramoeba flamelloides</name>
    <dbReference type="NCBI Taxonomy" id="1746091"/>
    <lineage>
        <taxon>Eukaryota</taxon>
        <taxon>Metamonada</taxon>
        <taxon>Anaeramoebidae</taxon>
        <taxon>Anaeramoeba</taxon>
    </lineage>
</organism>
<feature type="transmembrane region" description="Helical" evidence="16">
    <location>
        <begin position="969"/>
        <end position="991"/>
    </location>
</feature>
<dbReference type="InterPro" id="IPR006068">
    <property type="entry name" value="ATPase_P-typ_cation-transptr_C"/>
</dbReference>
<dbReference type="InterPro" id="IPR005775">
    <property type="entry name" value="P-type_ATPase_IIC"/>
</dbReference>
<dbReference type="SUPFAM" id="SSF81653">
    <property type="entry name" value="Calcium ATPase, transduction domain A"/>
    <property type="match status" value="1"/>
</dbReference>
<dbReference type="InterPro" id="IPR023214">
    <property type="entry name" value="HAD_sf"/>
</dbReference>
<dbReference type="PANTHER" id="PTHR43294">
    <property type="entry name" value="SODIUM/POTASSIUM-TRANSPORTING ATPASE SUBUNIT ALPHA"/>
    <property type="match status" value="1"/>
</dbReference>
<keyword evidence="5" id="KW-0633">Potassium transport</keyword>
<dbReference type="SUPFAM" id="SSF81660">
    <property type="entry name" value="Metal cation-transporting ATPase, ATP-binding domain N"/>
    <property type="match status" value="1"/>
</dbReference>
<sequence length="1135" mass="128094">MSKLLNNSSSQDDELSYLYANDTPTSEDNNNSSSAEIELKNLNSSSDDLEFLIQSGGDIDDFDEYSKNTSKSKNIKKKKKKNLVMNGSEEIKEVYPFNSVIQRMTPPLLSRSSIGNESESQNSSNSPLFQRTRSWEVAHKYQETRQKINRLNQLRMKNKSLDPEIQDDLERLKIDEHTLDLDVLVRRLNTDLEKGLTEESAIEKLEFLGPNILTQPKRRTKIITFLRQFFGGFSILLLLGSMLGGLGYILGPKEKDNLYVSIVLLFVVVITSVFSYTQQKKHEAILDDFKQFVPEFALVIRDGEQKQIVPSRVVVGDILLLKAGEKISADIRIISPNNFKVDNSSLTGESVAQIRSEMCTSKNPLETDNLAFCSATVAEGRSKGIVIRTGDSTLIGHIAKLTVQDKPMPTPINLEIKKFIRMIKYVAIILGFLFFLVGIVIETPWITNLIFCIGIIVANVPEGLLSTVTAGLTLTSKRMAKKCVLVKHLESIETLGSTSVICSDKTGTLTQNQMTVSHLWFNNKCVYCDNGNDNENDNDIELFDNEIQYNESDKTFQTLYDIMALCNNSFFLTNEPLITQRKTDGNASDCALLKFCESIQQVKEFRSKYPKLAEIPFNSNNRYHLSIHSDRHDKKKPLKILMKGSPEEIIKRCSHILIEGERMELDEELIQNFNDANNKFGSMAERVLAFCTLELDPKKYSPDHIFNTHDPEFPLEEGYTLVGIISMIDPPKPGVREAVENCHTAGIKIIMVTGDQSITAKSIAEDVGILTPGNIEKDRAIVVTGSQLHDMLQKDLDEIITYDEIVFSRTTPQQKLIIVEACQRAGHITAVTGDGTNDAPALKKADIGIAMGIGGSDVAKGAANIILLDDNFASIVNGVEEGRLIFDNLKKSIAYTLTSNIPEITPFLTFITFGIPLPLTIVMILCIDLGTDLWPAISLAYETAETDIMKRLPRNQKTDRLVSKKMISFTYFQIGIIQALAGFLCYFVIFMDYGIRPGQLFGINKDWENQSLILFGMDYEKRMEALRTAQTGFFISIIIVQWADLIISKTRRLSLFQQGLKKNKILLLGIVFETIFVIIICYVPYIHDVLKTESIKIRYWAISIPFFILIFVFDETRKFLLRKYPNGWVERFTQY</sequence>
<comment type="subcellular location">
    <subcellularLocation>
        <location evidence="1">Cell membrane</location>
        <topology evidence="1">Multi-pass membrane protein</topology>
    </subcellularLocation>
</comment>
<gene>
    <name evidence="18" type="ORF">M0813_04615</name>
</gene>
<dbReference type="InterPro" id="IPR059000">
    <property type="entry name" value="ATPase_P-type_domA"/>
</dbReference>
<feature type="transmembrane region" description="Helical" evidence="16">
    <location>
        <begin position="257"/>
        <end position="276"/>
    </location>
</feature>
<keyword evidence="11" id="KW-1278">Translocase</keyword>
<feature type="transmembrane region" description="Helical" evidence="16">
    <location>
        <begin position="1025"/>
        <end position="1045"/>
    </location>
</feature>
<evidence type="ECO:0000259" key="17">
    <source>
        <dbReference type="SMART" id="SM00831"/>
    </source>
</evidence>
<dbReference type="EMBL" id="JAOAOG010000288">
    <property type="protein sequence ID" value="KAJ6232808.1"/>
    <property type="molecule type" value="Genomic_DNA"/>
</dbReference>
<accession>A0ABQ8XJI3</accession>
<dbReference type="Gene3D" id="2.70.150.10">
    <property type="entry name" value="Calcium-transporting ATPase, cytoplasmic transduction domain A"/>
    <property type="match status" value="1"/>
</dbReference>
<dbReference type="InterPro" id="IPR001757">
    <property type="entry name" value="P_typ_ATPase"/>
</dbReference>
<keyword evidence="6" id="KW-0597">Phosphoprotein</keyword>
<comment type="caution">
    <text evidence="18">The sequence shown here is derived from an EMBL/GenBank/DDBJ whole genome shotgun (WGS) entry which is preliminary data.</text>
</comment>
<proteinExistence type="inferred from homology"/>
<evidence type="ECO:0000256" key="5">
    <source>
        <dbReference type="ARBA" id="ARBA00022538"/>
    </source>
</evidence>
<evidence type="ECO:0000256" key="1">
    <source>
        <dbReference type="ARBA" id="ARBA00004651"/>
    </source>
</evidence>
<evidence type="ECO:0000256" key="4">
    <source>
        <dbReference type="ARBA" id="ARBA00022475"/>
    </source>
</evidence>
<feature type="transmembrane region" description="Helical" evidence="16">
    <location>
        <begin position="422"/>
        <end position="441"/>
    </location>
</feature>
<evidence type="ECO:0000256" key="16">
    <source>
        <dbReference type="SAM" id="Phobius"/>
    </source>
</evidence>
<feature type="region of interest" description="Disordered" evidence="15">
    <location>
        <begin position="1"/>
        <end position="36"/>
    </location>
</feature>
<dbReference type="Pfam" id="PF00689">
    <property type="entry name" value="Cation_ATPase_C"/>
    <property type="match status" value="1"/>
</dbReference>
<keyword evidence="13" id="KW-0406">Ion transport</keyword>
<keyword evidence="3" id="KW-0813">Transport</keyword>
<feature type="transmembrane region" description="Helical" evidence="16">
    <location>
        <begin position="1097"/>
        <end position="1113"/>
    </location>
</feature>
<dbReference type="SFLD" id="SFLDF00027">
    <property type="entry name" value="p-type_atpase"/>
    <property type="match status" value="1"/>
</dbReference>
<evidence type="ECO:0000256" key="7">
    <source>
        <dbReference type="ARBA" id="ARBA00022692"/>
    </source>
</evidence>
<evidence type="ECO:0000256" key="8">
    <source>
        <dbReference type="ARBA" id="ARBA00022741"/>
    </source>
</evidence>